<keyword evidence="6 8" id="KW-1133">Transmembrane helix</keyword>
<proteinExistence type="inferred from homology"/>
<evidence type="ECO:0000256" key="7">
    <source>
        <dbReference type="ARBA" id="ARBA00023136"/>
    </source>
</evidence>
<dbReference type="EMBL" id="JAQAGZ010000007">
    <property type="protein sequence ID" value="MCZ8513349.1"/>
    <property type="molecule type" value="Genomic_DNA"/>
</dbReference>
<comment type="subcellular location">
    <subcellularLocation>
        <location evidence="1">Cell membrane</location>
        <topology evidence="1">Multi-pass membrane protein</topology>
    </subcellularLocation>
</comment>
<feature type="transmembrane region" description="Helical" evidence="8">
    <location>
        <begin position="37"/>
        <end position="61"/>
    </location>
</feature>
<organism evidence="9 10">
    <name type="scientific">Paenibacillus gyeongsangnamensis</name>
    <dbReference type="NCBI Taxonomy" id="3388067"/>
    <lineage>
        <taxon>Bacteria</taxon>
        <taxon>Bacillati</taxon>
        <taxon>Bacillota</taxon>
        <taxon>Bacilli</taxon>
        <taxon>Bacillales</taxon>
        <taxon>Paenibacillaceae</taxon>
        <taxon>Paenibacillus</taxon>
    </lineage>
</organism>
<evidence type="ECO:0000256" key="6">
    <source>
        <dbReference type="ARBA" id="ARBA00022989"/>
    </source>
</evidence>
<accession>A0ABT4Q8Z6</accession>
<protein>
    <submittedName>
        <fullName evidence="9">Rod shape-determining protein MreD</fullName>
    </submittedName>
</protein>
<keyword evidence="10" id="KW-1185">Reference proteome</keyword>
<keyword evidence="3" id="KW-1003">Cell membrane</keyword>
<feature type="transmembrane region" description="Helical" evidence="8">
    <location>
        <begin position="68"/>
        <end position="90"/>
    </location>
</feature>
<evidence type="ECO:0000256" key="3">
    <source>
        <dbReference type="ARBA" id="ARBA00022475"/>
    </source>
</evidence>
<keyword evidence="4 8" id="KW-0812">Transmembrane</keyword>
<evidence type="ECO:0000256" key="8">
    <source>
        <dbReference type="SAM" id="Phobius"/>
    </source>
</evidence>
<name>A0ABT4Q8Z6_9BACL</name>
<keyword evidence="7 8" id="KW-0472">Membrane</keyword>
<dbReference type="InterPro" id="IPR007227">
    <property type="entry name" value="Cell_shape_determining_MreD"/>
</dbReference>
<dbReference type="Pfam" id="PF04093">
    <property type="entry name" value="MreD"/>
    <property type="match status" value="1"/>
</dbReference>
<reference evidence="9 10" key="1">
    <citation type="submission" date="2022-12" db="EMBL/GenBank/DDBJ databases">
        <title>Draft genome sequence of Paenibacillus sp. dW9.</title>
        <authorList>
            <person name="Choi E.-W."/>
            <person name="Kim D.-U."/>
        </authorList>
    </citation>
    <scope>NUCLEOTIDE SEQUENCE [LARGE SCALE GENOMIC DNA]</scope>
    <source>
        <strain evidence="10">dW9</strain>
    </source>
</reference>
<sequence>MHRRLCLLLTALFLLESTVLPWILPVAWQSKVLVSPHFSLVIVLFIGLFANRHTALLYGLFFGMLNDIIHFSPMLGPVAFSMGLTGYLAGLMNGRLYSSIVVSMLVIALGNLSYEMIIFGLYRLFRVTHLDFQWAFFHQMLPSMLINLLFALAVYVPLRKMFESHAISSSAAEE</sequence>
<comment type="caution">
    <text evidence="9">The sequence shown here is derived from an EMBL/GenBank/DDBJ whole genome shotgun (WGS) entry which is preliminary data.</text>
</comment>
<feature type="transmembrane region" description="Helical" evidence="8">
    <location>
        <begin position="134"/>
        <end position="156"/>
    </location>
</feature>
<dbReference type="RefSeq" id="WP_269881844.1">
    <property type="nucleotide sequence ID" value="NZ_JAQAGZ010000007.1"/>
</dbReference>
<feature type="transmembrane region" description="Helical" evidence="8">
    <location>
        <begin position="96"/>
        <end position="122"/>
    </location>
</feature>
<evidence type="ECO:0000256" key="5">
    <source>
        <dbReference type="ARBA" id="ARBA00022960"/>
    </source>
</evidence>
<evidence type="ECO:0000256" key="4">
    <source>
        <dbReference type="ARBA" id="ARBA00022692"/>
    </source>
</evidence>
<gene>
    <name evidence="9" type="primary">mreD</name>
    <name evidence="9" type="ORF">O9H85_13110</name>
</gene>
<dbReference type="NCBIfam" id="TIGR03426">
    <property type="entry name" value="shape_MreD"/>
    <property type="match status" value="1"/>
</dbReference>
<evidence type="ECO:0000256" key="2">
    <source>
        <dbReference type="ARBA" id="ARBA00007776"/>
    </source>
</evidence>
<evidence type="ECO:0000313" key="10">
    <source>
        <dbReference type="Proteomes" id="UP001527882"/>
    </source>
</evidence>
<evidence type="ECO:0000256" key="1">
    <source>
        <dbReference type="ARBA" id="ARBA00004651"/>
    </source>
</evidence>
<evidence type="ECO:0000313" key="9">
    <source>
        <dbReference type="EMBL" id="MCZ8513349.1"/>
    </source>
</evidence>
<keyword evidence="5" id="KW-0133">Cell shape</keyword>
<dbReference type="Proteomes" id="UP001527882">
    <property type="component" value="Unassembled WGS sequence"/>
</dbReference>
<comment type="similarity">
    <text evidence="2">Belongs to the MreD family.</text>
</comment>